<proteinExistence type="predicted"/>
<feature type="compositionally biased region" description="Low complexity" evidence="1">
    <location>
        <begin position="1"/>
        <end position="13"/>
    </location>
</feature>
<evidence type="ECO:0000313" key="4">
    <source>
        <dbReference type="Proteomes" id="UP000198531"/>
    </source>
</evidence>
<dbReference type="SUPFAM" id="SSF57802">
    <property type="entry name" value="Rubredoxin-like"/>
    <property type="match status" value="1"/>
</dbReference>
<feature type="domain" description="DUF7130" evidence="2">
    <location>
        <begin position="45"/>
        <end position="102"/>
    </location>
</feature>
<feature type="region of interest" description="Disordered" evidence="1">
    <location>
        <begin position="1"/>
        <end position="25"/>
    </location>
</feature>
<sequence length="102" mass="11312">MATNSRATATTETARTDRPTRPATIDRVPAVTDPATSATTASRAVPQLTEVRNRRLADGYFGESFLVWRCLDCGETGSLDAFPTYCPDCRADRESLFYWVED</sequence>
<protein>
    <recommendedName>
        <fullName evidence="2">DUF7130 domain-containing protein</fullName>
    </recommendedName>
</protein>
<gene>
    <name evidence="3" type="ORF">SAMN04487947_2600</name>
</gene>
<reference evidence="4" key="1">
    <citation type="submission" date="2016-10" db="EMBL/GenBank/DDBJ databases">
        <authorList>
            <person name="Varghese N."/>
            <person name="Submissions S."/>
        </authorList>
    </citation>
    <scope>NUCLEOTIDE SEQUENCE [LARGE SCALE GENOMIC DNA]</scope>
    <source>
        <strain evidence="4">CGMCC 1.7736</strain>
    </source>
</reference>
<dbReference type="RefSeq" id="WP_245778490.1">
    <property type="nucleotide sequence ID" value="NZ_FOYT01000002.1"/>
</dbReference>
<dbReference type="Pfam" id="PF23458">
    <property type="entry name" value="DUF7130"/>
    <property type="match status" value="1"/>
</dbReference>
<name>A0A1I6HXH0_9EURY</name>
<accession>A0A1I6HXH0</accession>
<organism evidence="3 4">
    <name type="scientific">Halogeometricum rufum</name>
    <dbReference type="NCBI Taxonomy" id="553469"/>
    <lineage>
        <taxon>Archaea</taxon>
        <taxon>Methanobacteriati</taxon>
        <taxon>Methanobacteriota</taxon>
        <taxon>Stenosarchaea group</taxon>
        <taxon>Halobacteria</taxon>
        <taxon>Halobacteriales</taxon>
        <taxon>Haloferacaceae</taxon>
        <taxon>Halogeometricum</taxon>
    </lineage>
</organism>
<evidence type="ECO:0000259" key="2">
    <source>
        <dbReference type="Pfam" id="PF23458"/>
    </source>
</evidence>
<dbReference type="InterPro" id="IPR055554">
    <property type="entry name" value="DUF7130"/>
</dbReference>
<evidence type="ECO:0000256" key="1">
    <source>
        <dbReference type="SAM" id="MobiDB-lite"/>
    </source>
</evidence>
<evidence type="ECO:0000313" key="3">
    <source>
        <dbReference type="EMBL" id="SFR58930.1"/>
    </source>
</evidence>
<dbReference type="Proteomes" id="UP000198531">
    <property type="component" value="Unassembled WGS sequence"/>
</dbReference>
<dbReference type="STRING" id="553469.SAMN04487947_2600"/>
<dbReference type="EMBL" id="FOYT01000002">
    <property type="protein sequence ID" value="SFR58930.1"/>
    <property type="molecule type" value="Genomic_DNA"/>
</dbReference>
<keyword evidence="4" id="KW-1185">Reference proteome</keyword>
<dbReference type="AlphaFoldDB" id="A0A1I6HXH0"/>